<dbReference type="EMBL" id="WIXE01002945">
    <property type="protein sequence ID" value="KAK5984391.1"/>
    <property type="molecule type" value="Genomic_DNA"/>
</dbReference>
<proteinExistence type="predicted"/>
<keyword evidence="3" id="KW-1185">Reference proteome</keyword>
<comment type="caution">
    <text evidence="2">The sequence shown here is derived from an EMBL/GenBank/DDBJ whole genome shotgun (WGS) entry which is preliminary data.</text>
</comment>
<dbReference type="Proteomes" id="UP001331761">
    <property type="component" value="Unassembled WGS sequence"/>
</dbReference>
<feature type="transmembrane region" description="Helical" evidence="1">
    <location>
        <begin position="38"/>
        <end position="64"/>
    </location>
</feature>
<feature type="transmembrane region" description="Helical" evidence="1">
    <location>
        <begin position="12"/>
        <end position="31"/>
    </location>
</feature>
<evidence type="ECO:0000256" key="1">
    <source>
        <dbReference type="SAM" id="Phobius"/>
    </source>
</evidence>
<gene>
    <name evidence="2" type="ORF">GCK32_013365</name>
</gene>
<organism evidence="2 3">
    <name type="scientific">Trichostrongylus colubriformis</name>
    <name type="common">Black scour worm</name>
    <dbReference type="NCBI Taxonomy" id="6319"/>
    <lineage>
        <taxon>Eukaryota</taxon>
        <taxon>Metazoa</taxon>
        <taxon>Ecdysozoa</taxon>
        <taxon>Nematoda</taxon>
        <taxon>Chromadorea</taxon>
        <taxon>Rhabditida</taxon>
        <taxon>Rhabditina</taxon>
        <taxon>Rhabditomorpha</taxon>
        <taxon>Strongyloidea</taxon>
        <taxon>Trichostrongylidae</taxon>
        <taxon>Trichostrongylus</taxon>
    </lineage>
</organism>
<protein>
    <submittedName>
        <fullName evidence="2">Uncharacterized protein</fullName>
    </submittedName>
</protein>
<keyword evidence="1" id="KW-0812">Transmembrane</keyword>
<evidence type="ECO:0000313" key="2">
    <source>
        <dbReference type="EMBL" id="KAK5984391.1"/>
    </source>
</evidence>
<evidence type="ECO:0000313" key="3">
    <source>
        <dbReference type="Proteomes" id="UP001331761"/>
    </source>
</evidence>
<reference evidence="2 3" key="1">
    <citation type="submission" date="2019-10" db="EMBL/GenBank/DDBJ databases">
        <title>Assembly and Annotation for the nematode Trichostrongylus colubriformis.</title>
        <authorList>
            <person name="Martin J."/>
        </authorList>
    </citation>
    <scope>NUCLEOTIDE SEQUENCE [LARGE SCALE GENOMIC DNA]</scope>
    <source>
        <strain evidence="2">G859</strain>
        <tissue evidence="2">Whole worm</tissue>
    </source>
</reference>
<name>A0AAN8ISI4_TRICO</name>
<sequence>MYFSEETYYYMLALLTTIAFIYSLYLIFYVSTPQMKPYVYLLLNIQTAAYLEVMFGALMCPVWMSPHLGLKADGTDPERDLGENFALIGGPTAKLYILVKNLLTSYAFVGCMMLASKSFNGTVSMIVSTTCYR</sequence>
<keyword evidence="1" id="KW-1133">Transmembrane helix</keyword>
<accession>A0AAN8ISI4</accession>
<keyword evidence="1" id="KW-0472">Membrane</keyword>
<dbReference type="AlphaFoldDB" id="A0AAN8ISI4"/>